<organism evidence="1 2">
    <name type="scientific">Pseudorhizobium tarimense</name>
    <dbReference type="NCBI Taxonomy" id="1079109"/>
    <lineage>
        <taxon>Bacteria</taxon>
        <taxon>Pseudomonadati</taxon>
        <taxon>Pseudomonadota</taxon>
        <taxon>Alphaproteobacteria</taxon>
        <taxon>Hyphomicrobiales</taxon>
        <taxon>Rhizobiaceae</taxon>
        <taxon>Rhizobium/Agrobacterium group</taxon>
        <taxon>Pseudorhizobium</taxon>
    </lineage>
</organism>
<gene>
    <name evidence="1" type="ORF">ABID21_000684</name>
</gene>
<evidence type="ECO:0000313" key="1">
    <source>
        <dbReference type="EMBL" id="MET3584589.1"/>
    </source>
</evidence>
<reference evidence="1 2" key="1">
    <citation type="submission" date="2024-06" db="EMBL/GenBank/DDBJ databases">
        <title>Genomic Encyclopedia of Type Strains, Phase IV (KMG-IV): sequencing the most valuable type-strain genomes for metagenomic binning, comparative biology and taxonomic classification.</title>
        <authorList>
            <person name="Goeker M."/>
        </authorList>
    </citation>
    <scope>NUCLEOTIDE SEQUENCE [LARGE SCALE GENOMIC DNA]</scope>
    <source>
        <strain evidence="1 2">DSM 105042</strain>
    </source>
</reference>
<dbReference type="Proteomes" id="UP001549031">
    <property type="component" value="Unassembled WGS sequence"/>
</dbReference>
<evidence type="ECO:0000313" key="2">
    <source>
        <dbReference type="Proteomes" id="UP001549031"/>
    </source>
</evidence>
<protein>
    <submittedName>
        <fullName evidence="1">Uncharacterized protein</fullName>
    </submittedName>
</protein>
<keyword evidence="2" id="KW-1185">Reference proteome</keyword>
<comment type="caution">
    <text evidence="1">The sequence shown here is derived from an EMBL/GenBank/DDBJ whole genome shotgun (WGS) entry which is preliminary data.</text>
</comment>
<sequence length="88" mass="9883">MTDQTLTALLVSHAVLEQLVINLTHLVSREYDDSRAVRTAIIDDIRFRLEAMQRKPARESQQLACVALEALDRIEPRILGDADAGQLN</sequence>
<dbReference type="RefSeq" id="WP_247242534.1">
    <property type="nucleotide sequence ID" value="NZ_JALJRA010000002.1"/>
</dbReference>
<dbReference type="EMBL" id="JBEPLJ010000002">
    <property type="protein sequence ID" value="MET3584589.1"/>
    <property type="molecule type" value="Genomic_DNA"/>
</dbReference>
<proteinExistence type="predicted"/>
<accession>A0ABV2H2B9</accession>
<name>A0ABV2H2B9_9HYPH</name>